<sequence>MRKLILYIATSLDGYIARPDGRVDWLEAIPNPDLLDYGYDDLLAGIDTTLMGNSTYQVVLGMEGEFPYADKINYVFSRSARPDAPYVQFVAEDPVAFVRSLKQTDGQGIWLIGGGQINTILLNAGLIDELIVSVAPIVLGAGIPLFGDGAAETPLTLVSSRAFDTGFIQMIYQPA</sequence>
<gene>
    <name evidence="2" type="ORF">EQG79_07970</name>
</gene>
<protein>
    <submittedName>
        <fullName evidence="2">Dihydrofolate reductase</fullName>
    </submittedName>
</protein>
<evidence type="ECO:0000313" key="3">
    <source>
        <dbReference type="Proteomes" id="UP000290407"/>
    </source>
</evidence>
<dbReference type="InterPro" id="IPR002734">
    <property type="entry name" value="RibDG_C"/>
</dbReference>
<dbReference type="EMBL" id="SBLB01000001">
    <property type="protein sequence ID" value="RYC72045.1"/>
    <property type="molecule type" value="Genomic_DNA"/>
</dbReference>
<evidence type="ECO:0000259" key="1">
    <source>
        <dbReference type="Pfam" id="PF01872"/>
    </source>
</evidence>
<feature type="domain" description="Bacterial bifunctional deaminase-reductase C-terminal" evidence="1">
    <location>
        <begin position="2"/>
        <end position="167"/>
    </location>
</feature>
<reference evidence="2 3" key="1">
    <citation type="submission" date="2019-01" db="EMBL/GenBank/DDBJ databases">
        <title>Spirosoma flava sp. nov., a propanil-degrading bacterium isolated from herbicide-contaminated soil.</title>
        <authorList>
            <person name="Zhang L."/>
            <person name="Jiang J.-D."/>
        </authorList>
    </citation>
    <scope>NUCLEOTIDE SEQUENCE [LARGE SCALE GENOMIC DNA]</scope>
    <source>
        <strain evidence="2 3">TY50</strain>
    </source>
</reference>
<dbReference type="RefSeq" id="WP_129601030.1">
    <property type="nucleotide sequence ID" value="NZ_SBLB01000001.1"/>
</dbReference>
<dbReference type="Pfam" id="PF01872">
    <property type="entry name" value="RibD_C"/>
    <property type="match status" value="1"/>
</dbReference>
<dbReference type="PANTHER" id="PTHR38011">
    <property type="entry name" value="DIHYDROFOLATE REDUCTASE FAMILY PROTEIN (AFU_ORTHOLOGUE AFUA_8G06820)"/>
    <property type="match status" value="1"/>
</dbReference>
<accession>A0A4Q2UW13</accession>
<comment type="caution">
    <text evidence="2">The sequence shown here is derived from an EMBL/GenBank/DDBJ whole genome shotgun (WGS) entry which is preliminary data.</text>
</comment>
<dbReference type="InterPro" id="IPR050765">
    <property type="entry name" value="Riboflavin_Biosynth_HTPR"/>
</dbReference>
<proteinExistence type="predicted"/>
<dbReference type="InterPro" id="IPR024072">
    <property type="entry name" value="DHFR-like_dom_sf"/>
</dbReference>
<dbReference type="GO" id="GO:0008703">
    <property type="term" value="F:5-amino-6-(5-phosphoribosylamino)uracil reductase activity"/>
    <property type="evidence" value="ECO:0007669"/>
    <property type="project" value="InterPro"/>
</dbReference>
<dbReference type="SUPFAM" id="SSF53597">
    <property type="entry name" value="Dihydrofolate reductase-like"/>
    <property type="match status" value="1"/>
</dbReference>
<dbReference type="Gene3D" id="3.40.430.10">
    <property type="entry name" value="Dihydrofolate Reductase, subunit A"/>
    <property type="match status" value="1"/>
</dbReference>
<dbReference type="Proteomes" id="UP000290407">
    <property type="component" value="Unassembled WGS sequence"/>
</dbReference>
<keyword evidence="3" id="KW-1185">Reference proteome</keyword>
<evidence type="ECO:0000313" key="2">
    <source>
        <dbReference type="EMBL" id="RYC72045.1"/>
    </source>
</evidence>
<dbReference type="PANTHER" id="PTHR38011:SF11">
    <property type="entry name" value="2,5-DIAMINO-6-RIBOSYLAMINO-4(3H)-PYRIMIDINONE 5'-PHOSPHATE REDUCTASE"/>
    <property type="match status" value="1"/>
</dbReference>
<name>A0A4Q2UW13_9BACT</name>
<organism evidence="2 3">
    <name type="scientific">Spirosoma sordidisoli</name>
    <dbReference type="NCBI Taxonomy" id="2502893"/>
    <lineage>
        <taxon>Bacteria</taxon>
        <taxon>Pseudomonadati</taxon>
        <taxon>Bacteroidota</taxon>
        <taxon>Cytophagia</taxon>
        <taxon>Cytophagales</taxon>
        <taxon>Cytophagaceae</taxon>
        <taxon>Spirosoma</taxon>
    </lineage>
</organism>
<dbReference type="GO" id="GO:0009231">
    <property type="term" value="P:riboflavin biosynthetic process"/>
    <property type="evidence" value="ECO:0007669"/>
    <property type="project" value="InterPro"/>
</dbReference>
<dbReference type="AlphaFoldDB" id="A0A4Q2UW13"/>